<name>A0A151ABH1_9EURY</name>
<evidence type="ECO:0000313" key="4">
    <source>
        <dbReference type="EMBL" id="KYH25038.1"/>
    </source>
</evidence>
<dbReference type="EC" id="4.2.3.1" evidence="4"/>
<dbReference type="InterPro" id="IPR050214">
    <property type="entry name" value="Cys_Synth/Cystath_Beta-Synth"/>
</dbReference>
<keyword evidence="4" id="KW-0456">Lyase</keyword>
<dbReference type="PROSITE" id="PS00901">
    <property type="entry name" value="CYS_SYNTHASE"/>
    <property type="match status" value="1"/>
</dbReference>
<dbReference type="SUPFAM" id="SSF53686">
    <property type="entry name" value="Tryptophan synthase beta subunit-like PLP-dependent enzymes"/>
    <property type="match status" value="1"/>
</dbReference>
<reference evidence="4 5" key="1">
    <citation type="submission" date="2016-02" db="EMBL/GenBank/DDBJ databases">
        <title>Genome sequence of Halalkalicoccus paucihalophilus DSM 24557.</title>
        <authorList>
            <person name="Poehlein A."/>
            <person name="Daniel R."/>
        </authorList>
    </citation>
    <scope>NUCLEOTIDE SEQUENCE [LARGE SCALE GENOMIC DNA]</scope>
    <source>
        <strain evidence="4 5">DSM 24557</strain>
    </source>
</reference>
<dbReference type="InterPro" id="IPR036052">
    <property type="entry name" value="TrpB-like_PALP_sf"/>
</dbReference>
<keyword evidence="5" id="KW-1185">Reference proteome</keyword>
<gene>
    <name evidence="4" type="primary">thrC_8</name>
    <name evidence="4" type="ORF">HAPAU_28590</name>
</gene>
<evidence type="ECO:0000259" key="3">
    <source>
        <dbReference type="Pfam" id="PF00291"/>
    </source>
</evidence>
<dbReference type="PANTHER" id="PTHR10314">
    <property type="entry name" value="CYSTATHIONINE BETA-SYNTHASE"/>
    <property type="match status" value="1"/>
</dbReference>
<protein>
    <submittedName>
        <fullName evidence="4">Threonine synthase</fullName>
        <ecNumber evidence="4">4.2.3.1</ecNumber>
    </submittedName>
</protein>
<dbReference type="CDD" id="cd01561">
    <property type="entry name" value="CBS_like"/>
    <property type="match status" value="1"/>
</dbReference>
<dbReference type="GO" id="GO:0004795">
    <property type="term" value="F:threonine synthase activity"/>
    <property type="evidence" value="ECO:0007669"/>
    <property type="project" value="UniProtKB-EC"/>
</dbReference>
<proteinExistence type="predicted"/>
<dbReference type="RefSeq" id="WP_066383792.1">
    <property type="nucleotide sequence ID" value="NZ_LTAZ01000008.1"/>
</dbReference>
<evidence type="ECO:0000256" key="2">
    <source>
        <dbReference type="SAM" id="MobiDB-lite"/>
    </source>
</evidence>
<dbReference type="Gene3D" id="3.40.50.1100">
    <property type="match status" value="2"/>
</dbReference>
<organism evidence="4 5">
    <name type="scientific">Halalkalicoccus paucihalophilus</name>
    <dbReference type="NCBI Taxonomy" id="1008153"/>
    <lineage>
        <taxon>Archaea</taxon>
        <taxon>Methanobacteriati</taxon>
        <taxon>Methanobacteriota</taxon>
        <taxon>Stenosarchaea group</taxon>
        <taxon>Halobacteria</taxon>
        <taxon>Halobacteriales</taxon>
        <taxon>Halococcaceae</taxon>
        <taxon>Halalkalicoccus</taxon>
    </lineage>
</organism>
<dbReference type="InterPro" id="IPR001216">
    <property type="entry name" value="P-phosphate_BS"/>
</dbReference>
<dbReference type="OrthoDB" id="10138at2157"/>
<dbReference type="GO" id="GO:0006535">
    <property type="term" value="P:cysteine biosynthetic process from serine"/>
    <property type="evidence" value="ECO:0007669"/>
    <property type="project" value="InterPro"/>
</dbReference>
<comment type="caution">
    <text evidence="4">The sequence shown here is derived from an EMBL/GenBank/DDBJ whole genome shotgun (WGS) entry which is preliminary data.</text>
</comment>
<feature type="domain" description="Tryptophan synthase beta chain-like PALP" evidence="3">
    <location>
        <begin position="33"/>
        <end position="316"/>
    </location>
</feature>
<dbReference type="Proteomes" id="UP000075321">
    <property type="component" value="Unassembled WGS sequence"/>
</dbReference>
<accession>A0A151ABH1</accession>
<dbReference type="PATRIC" id="fig|1008153.3.peg.2931"/>
<dbReference type="EMBL" id="LTAZ01000008">
    <property type="protein sequence ID" value="KYH25038.1"/>
    <property type="molecule type" value="Genomic_DNA"/>
</dbReference>
<dbReference type="InterPro" id="IPR001926">
    <property type="entry name" value="TrpB-like_PALP"/>
</dbReference>
<sequence>MEQPAPGSTDHSRTRDAPTITPYPECDDSILGRTGGTPIVEYDGHRPGRTYCKLEYENPTGSMKDRVALGMISKMRADGEIDGEGPVIEASSGNTGGAVALVCARLGLDCQITFPAGTSGQKSGYMEAYGATTTACPDVASDHEDYYAREAQRIADETGGTFLNQYENELNPQVHYEWTGEEVVQQLDGDLTHIVSPMGTGGTLSGIARRVKEEYPEVQVVGVDGEKSNIWTAFHGEDPVEYDVAVEGLGKAERLPTMWFDSIDDVRTVADEAAFERARSEARNGFLIGPSSAAALEIADDYSDDPESVVLTMVCDNGDQYFDVINGD</sequence>
<evidence type="ECO:0000256" key="1">
    <source>
        <dbReference type="ARBA" id="ARBA00001933"/>
    </source>
</evidence>
<feature type="region of interest" description="Disordered" evidence="2">
    <location>
        <begin position="1"/>
        <end position="24"/>
    </location>
</feature>
<dbReference type="AlphaFoldDB" id="A0A151ABH1"/>
<comment type="cofactor">
    <cofactor evidence="1">
        <name>pyridoxal 5'-phosphate</name>
        <dbReference type="ChEBI" id="CHEBI:597326"/>
    </cofactor>
</comment>
<dbReference type="Pfam" id="PF00291">
    <property type="entry name" value="PALP"/>
    <property type="match status" value="1"/>
</dbReference>
<evidence type="ECO:0000313" key="5">
    <source>
        <dbReference type="Proteomes" id="UP000075321"/>
    </source>
</evidence>